<dbReference type="AlphaFoldDB" id="A0AAV4A8U2"/>
<comment type="caution">
    <text evidence="2">The sequence shown here is derived from an EMBL/GenBank/DDBJ whole genome shotgun (WGS) entry which is preliminary data.</text>
</comment>
<evidence type="ECO:0000256" key="1">
    <source>
        <dbReference type="SAM" id="MobiDB-lite"/>
    </source>
</evidence>
<sequence length="274" mass="31485">MEKSPHSLTDHMACADKMCRICANKVQTNKSSKKFLCVSYSSDILLYFNIDTSNDTICFSKYMCAKCYSRLCNIKRRPDLPNTLLAAREVGERGKDVWVPFDKNIDPSECSVCTKYCALRKGGKGMTQRKRLREKWKIFKEEQRADITSMNKKCNSSEGMEQHTKPGTSQQVSECCIVSSSSEQMMEHLSSSTLDVNTSRRDTEYENTSRRATEYENTSRRATEYENTSRRATECEQQLDTVAIIYNAEILTAQAQAHTWTPLLYLLYLQHQCN</sequence>
<gene>
    <name evidence="2" type="ORF">PoB_003412100</name>
</gene>
<evidence type="ECO:0000313" key="2">
    <source>
        <dbReference type="EMBL" id="GFO07616.1"/>
    </source>
</evidence>
<reference evidence="2 3" key="1">
    <citation type="journal article" date="2021" name="Elife">
        <title>Chloroplast acquisition without the gene transfer in kleptoplastic sea slugs, Plakobranchus ocellatus.</title>
        <authorList>
            <person name="Maeda T."/>
            <person name="Takahashi S."/>
            <person name="Yoshida T."/>
            <person name="Shimamura S."/>
            <person name="Takaki Y."/>
            <person name="Nagai Y."/>
            <person name="Toyoda A."/>
            <person name="Suzuki Y."/>
            <person name="Arimoto A."/>
            <person name="Ishii H."/>
            <person name="Satoh N."/>
            <person name="Nishiyama T."/>
            <person name="Hasebe M."/>
            <person name="Maruyama T."/>
            <person name="Minagawa J."/>
            <person name="Obokata J."/>
            <person name="Shigenobu S."/>
        </authorList>
    </citation>
    <scope>NUCLEOTIDE SEQUENCE [LARGE SCALE GENOMIC DNA]</scope>
</reference>
<dbReference type="Proteomes" id="UP000735302">
    <property type="component" value="Unassembled WGS sequence"/>
</dbReference>
<evidence type="ECO:0000313" key="3">
    <source>
        <dbReference type="Proteomes" id="UP000735302"/>
    </source>
</evidence>
<feature type="compositionally biased region" description="Basic and acidic residues" evidence="1">
    <location>
        <begin position="198"/>
        <end position="220"/>
    </location>
</feature>
<dbReference type="EMBL" id="BLXT01003903">
    <property type="protein sequence ID" value="GFO07616.1"/>
    <property type="molecule type" value="Genomic_DNA"/>
</dbReference>
<proteinExistence type="predicted"/>
<protein>
    <submittedName>
        <fullName evidence="2">Uncharacterized protein</fullName>
    </submittedName>
</protein>
<organism evidence="2 3">
    <name type="scientific">Plakobranchus ocellatus</name>
    <dbReference type="NCBI Taxonomy" id="259542"/>
    <lineage>
        <taxon>Eukaryota</taxon>
        <taxon>Metazoa</taxon>
        <taxon>Spiralia</taxon>
        <taxon>Lophotrochozoa</taxon>
        <taxon>Mollusca</taxon>
        <taxon>Gastropoda</taxon>
        <taxon>Heterobranchia</taxon>
        <taxon>Euthyneura</taxon>
        <taxon>Panpulmonata</taxon>
        <taxon>Sacoglossa</taxon>
        <taxon>Placobranchoidea</taxon>
        <taxon>Plakobranchidae</taxon>
        <taxon>Plakobranchus</taxon>
    </lineage>
</organism>
<name>A0AAV4A8U2_9GAST</name>
<feature type="region of interest" description="Disordered" evidence="1">
    <location>
        <begin position="190"/>
        <end position="220"/>
    </location>
</feature>
<accession>A0AAV4A8U2</accession>
<keyword evidence="3" id="KW-1185">Reference proteome</keyword>